<dbReference type="InterPro" id="IPR035595">
    <property type="entry name" value="UDP_glycos_trans_CS"/>
</dbReference>
<dbReference type="Pfam" id="PF00201">
    <property type="entry name" value="UDPGT"/>
    <property type="match status" value="1"/>
</dbReference>
<comment type="caution">
    <text evidence="8">The sequence shown here is derived from an EMBL/GenBank/DDBJ whole genome shotgun (WGS) entry which is preliminary data.</text>
</comment>
<keyword evidence="9" id="KW-1185">Reference proteome</keyword>
<dbReference type="Proteomes" id="UP001154282">
    <property type="component" value="Unassembled WGS sequence"/>
</dbReference>
<dbReference type="EMBL" id="CAMGYJ010000010">
    <property type="protein sequence ID" value="CAI0546434.1"/>
    <property type="molecule type" value="Genomic_DNA"/>
</dbReference>
<evidence type="ECO:0000256" key="7">
    <source>
        <dbReference type="RuleBase" id="RU362057"/>
    </source>
</evidence>
<dbReference type="Gene3D" id="3.40.50.2000">
    <property type="entry name" value="Glycogen Phosphorylase B"/>
    <property type="match status" value="2"/>
</dbReference>
<sequence length="485" mass="52596">MEDTIVLYPAPGRGHVNSTIEFGKLLLRHYNHHPAAAVTITVVITPLPFETSSPAVDTYLDSVSADHNASITFLRLPLLSPSTYSVGGDFATAIPALFYRLPLLQNPHLRGSLSDLSKSKRVKALVLDFFCNAAVRVADELGIPFYFYFTSCACDLAQFLHFPVTHGASVKGVVDSPVPVPGLPPVPSEDIPPAMADRSCEAYSDFIDTAHNMVRSAGLIVNSFELLEGKAIRAIAEGKCTPGRRPPPVYCVGPVVEEGKGRNCSRRHACLTWLDSQPKGSVVFLCFGSAGVFSRAQITEVAIGLERSGARFLWVVKNLAIGGGRPTTEDDEFDLGSILPSGFLHRTEGRGFLVKRWAPQVEVLNHESVGGFVTHCGWNSVLESLCAGVPMIGWPLYAEQRLNRHFMVEEMGVALELTESEGQIVKAEELEKQVVELMMMVSRSEKGKAVRERVVAVKAGAAVAMSDGGSSRVAVTKLVESFRQC</sequence>
<dbReference type="GO" id="GO:0047213">
    <property type="term" value="F:anthocyanidin 3-O-glucosyltransferase activity"/>
    <property type="evidence" value="ECO:0007669"/>
    <property type="project" value="UniProtKB-EC"/>
</dbReference>
<evidence type="ECO:0000256" key="2">
    <source>
        <dbReference type="ARBA" id="ARBA00009995"/>
    </source>
</evidence>
<dbReference type="PANTHER" id="PTHR48048:SF30">
    <property type="entry name" value="GLYCOSYLTRANSFERASE"/>
    <property type="match status" value="1"/>
</dbReference>
<evidence type="ECO:0000256" key="4">
    <source>
        <dbReference type="ARBA" id="ARBA00022679"/>
    </source>
</evidence>
<keyword evidence="3 6" id="KW-0328">Glycosyltransferase</keyword>
<evidence type="ECO:0000313" key="9">
    <source>
        <dbReference type="Proteomes" id="UP001154282"/>
    </source>
</evidence>
<dbReference type="PROSITE" id="PS00375">
    <property type="entry name" value="UDPGT"/>
    <property type="match status" value="1"/>
</dbReference>
<dbReference type="InterPro" id="IPR002213">
    <property type="entry name" value="UDP_glucos_trans"/>
</dbReference>
<reference evidence="8" key="1">
    <citation type="submission" date="2022-08" db="EMBL/GenBank/DDBJ databases">
        <authorList>
            <person name="Gutierrez-Valencia J."/>
        </authorList>
    </citation>
    <scope>NUCLEOTIDE SEQUENCE</scope>
</reference>
<accession>A0AAV0QLP3</accession>
<evidence type="ECO:0000256" key="5">
    <source>
        <dbReference type="ARBA" id="ARBA00047606"/>
    </source>
</evidence>
<dbReference type="SUPFAM" id="SSF53756">
    <property type="entry name" value="UDP-Glycosyltransferase/glycogen phosphorylase"/>
    <property type="match status" value="1"/>
</dbReference>
<dbReference type="CDD" id="cd03784">
    <property type="entry name" value="GT1_Gtf-like"/>
    <property type="match status" value="1"/>
</dbReference>
<evidence type="ECO:0000256" key="6">
    <source>
        <dbReference type="RuleBase" id="RU003718"/>
    </source>
</evidence>
<dbReference type="FunFam" id="3.40.50.2000:FF:000020">
    <property type="entry name" value="Glycosyltransferase"/>
    <property type="match status" value="1"/>
</dbReference>
<dbReference type="EC" id="2.4.1.-" evidence="7"/>
<evidence type="ECO:0000256" key="1">
    <source>
        <dbReference type="ARBA" id="ARBA00004935"/>
    </source>
</evidence>
<gene>
    <name evidence="8" type="ORF">LITE_LOCUS43964</name>
</gene>
<name>A0AAV0QLP3_9ROSI</name>
<comment type="pathway">
    <text evidence="1">Pigment biosynthesis; anthocyanin biosynthesis.</text>
</comment>
<evidence type="ECO:0000313" key="8">
    <source>
        <dbReference type="EMBL" id="CAI0546434.1"/>
    </source>
</evidence>
<evidence type="ECO:0000256" key="3">
    <source>
        <dbReference type="ARBA" id="ARBA00022676"/>
    </source>
</evidence>
<comment type="similarity">
    <text evidence="2 6">Belongs to the UDP-glycosyltransferase family.</text>
</comment>
<proteinExistence type="inferred from homology"/>
<dbReference type="InterPro" id="IPR050481">
    <property type="entry name" value="UDP-glycosyltransf_plant"/>
</dbReference>
<organism evidence="8 9">
    <name type="scientific">Linum tenue</name>
    <dbReference type="NCBI Taxonomy" id="586396"/>
    <lineage>
        <taxon>Eukaryota</taxon>
        <taxon>Viridiplantae</taxon>
        <taxon>Streptophyta</taxon>
        <taxon>Embryophyta</taxon>
        <taxon>Tracheophyta</taxon>
        <taxon>Spermatophyta</taxon>
        <taxon>Magnoliopsida</taxon>
        <taxon>eudicotyledons</taxon>
        <taxon>Gunneridae</taxon>
        <taxon>Pentapetalae</taxon>
        <taxon>rosids</taxon>
        <taxon>fabids</taxon>
        <taxon>Malpighiales</taxon>
        <taxon>Linaceae</taxon>
        <taxon>Linum</taxon>
    </lineage>
</organism>
<keyword evidence="4 6" id="KW-0808">Transferase</keyword>
<comment type="catalytic activity">
    <reaction evidence="5">
        <text>an anthocyanidin + UDP-alpha-D-glucose + H(+) = an anthocyanidin 3-O-beta-D-glucoside + UDP</text>
        <dbReference type="Rhea" id="RHEA:20093"/>
        <dbReference type="ChEBI" id="CHEBI:15378"/>
        <dbReference type="ChEBI" id="CHEBI:16307"/>
        <dbReference type="ChEBI" id="CHEBI:58223"/>
        <dbReference type="ChEBI" id="CHEBI:58885"/>
        <dbReference type="ChEBI" id="CHEBI:143576"/>
        <dbReference type="EC" id="2.4.1.115"/>
    </reaction>
</comment>
<dbReference type="AlphaFoldDB" id="A0AAV0QLP3"/>
<protein>
    <recommendedName>
        <fullName evidence="7">Glycosyltransferase</fullName>
        <ecNumber evidence="7">2.4.1.-</ecNumber>
    </recommendedName>
</protein>
<dbReference type="PANTHER" id="PTHR48048">
    <property type="entry name" value="GLYCOSYLTRANSFERASE"/>
    <property type="match status" value="1"/>
</dbReference>